<dbReference type="HOGENOM" id="CLU_2171211_0_0_1"/>
<name>X0KGM6_FUSOX</name>
<keyword evidence="1" id="KW-0732">Signal</keyword>
<reference evidence="2" key="1">
    <citation type="submission" date="2011-11" db="EMBL/GenBank/DDBJ databases">
        <title>The Genome Sequence of Fusarium oxysporum Cotton.</title>
        <authorList>
            <consortium name="The Broad Institute Genome Sequencing Platform"/>
            <person name="Ma L.-J."/>
            <person name="Gale L.R."/>
            <person name="Schwartz D.C."/>
            <person name="Zhou S."/>
            <person name="Corby-Kistler H."/>
            <person name="Young S.K."/>
            <person name="Zeng Q."/>
            <person name="Gargeya S."/>
            <person name="Fitzgerald M."/>
            <person name="Haas B."/>
            <person name="Abouelleil A."/>
            <person name="Alvarado L."/>
            <person name="Arachchi H.M."/>
            <person name="Berlin A."/>
            <person name="Brown A."/>
            <person name="Chapman S.B."/>
            <person name="Chen Z."/>
            <person name="Dunbar C."/>
            <person name="Freedman E."/>
            <person name="Gearin G."/>
            <person name="Goldberg J."/>
            <person name="Griggs A."/>
            <person name="Gujja S."/>
            <person name="Heiman D."/>
            <person name="Howarth C."/>
            <person name="Larson L."/>
            <person name="Lui A."/>
            <person name="MacDonald P.J.P."/>
            <person name="Montmayeur A."/>
            <person name="Murphy C."/>
            <person name="Neiman D."/>
            <person name="Pearson M."/>
            <person name="Priest M."/>
            <person name="Roberts A."/>
            <person name="Saif S."/>
            <person name="Shea T."/>
            <person name="Shenoy N."/>
            <person name="Sisk P."/>
            <person name="Stolte C."/>
            <person name="Sykes S."/>
            <person name="Wortman J."/>
            <person name="Nusbaum C."/>
            <person name="Birren B."/>
        </authorList>
    </citation>
    <scope>NUCLEOTIDE SEQUENCE [LARGE SCALE GENOMIC DNA]</scope>
    <source>
        <strain evidence="2">25433</strain>
    </source>
</reference>
<sequence>MFASPKANLRSLLEMKLLAVVATAWAVFSTAEAQTTQVGCRALDTKNDGLLTELLLNPSARGAADPDLRYGFWDAKWQKCCNEHNICDRYYTFSYNHPYPWAYRQRRGTVRGKQFDFACVNWHTGACK</sequence>
<accession>X0KGM6</accession>
<organism evidence="2">
    <name type="scientific">Fusarium oxysporum f. sp. vasinfectum 25433</name>
    <dbReference type="NCBI Taxonomy" id="1089449"/>
    <lineage>
        <taxon>Eukaryota</taxon>
        <taxon>Fungi</taxon>
        <taxon>Dikarya</taxon>
        <taxon>Ascomycota</taxon>
        <taxon>Pezizomycotina</taxon>
        <taxon>Sordariomycetes</taxon>
        <taxon>Hypocreomycetidae</taxon>
        <taxon>Hypocreales</taxon>
        <taxon>Nectriaceae</taxon>
        <taxon>Fusarium</taxon>
        <taxon>Fusarium oxysporum species complex</taxon>
    </lineage>
</organism>
<dbReference type="EMBL" id="KK035389">
    <property type="protein sequence ID" value="EXM12769.1"/>
    <property type="molecule type" value="Genomic_DNA"/>
</dbReference>
<protein>
    <recommendedName>
        <fullName evidence="3">Secreted in xylem 9</fullName>
    </recommendedName>
</protein>
<evidence type="ECO:0000313" key="2">
    <source>
        <dbReference type="EMBL" id="EXM12769.1"/>
    </source>
</evidence>
<evidence type="ECO:0008006" key="3">
    <source>
        <dbReference type="Google" id="ProtNLM"/>
    </source>
</evidence>
<dbReference type="OrthoDB" id="5094350at2759"/>
<dbReference type="AlphaFoldDB" id="X0KGM6"/>
<reference evidence="2" key="2">
    <citation type="submission" date="2014-03" db="EMBL/GenBank/DDBJ databases">
        <title>The Genome Annotation of Fusarium oxysporum Cotton.</title>
        <authorList>
            <consortium name="The Broad Institute Genomics Platform"/>
            <person name="Ma L.-J."/>
            <person name="Corby-Kistler H."/>
            <person name="Broz K."/>
            <person name="Gale L.R."/>
            <person name="Jonkers W."/>
            <person name="O'Donnell K."/>
            <person name="Ploetz R."/>
            <person name="Steinberg C."/>
            <person name="Schwartz D.C."/>
            <person name="VanEtten H."/>
            <person name="Zhou S."/>
            <person name="Young S.K."/>
            <person name="Zeng Q."/>
            <person name="Gargeya S."/>
            <person name="Fitzgerald M."/>
            <person name="Abouelleil A."/>
            <person name="Alvarado L."/>
            <person name="Chapman S.B."/>
            <person name="Gainer-Dewar J."/>
            <person name="Goldberg J."/>
            <person name="Griggs A."/>
            <person name="Gujja S."/>
            <person name="Hansen M."/>
            <person name="Howarth C."/>
            <person name="Imamovic A."/>
            <person name="Ireland A."/>
            <person name="Larimer J."/>
            <person name="McCowan C."/>
            <person name="Murphy C."/>
            <person name="Pearson M."/>
            <person name="Poon T.W."/>
            <person name="Priest M."/>
            <person name="Roberts A."/>
            <person name="Saif S."/>
            <person name="Shea T."/>
            <person name="Sykes S."/>
            <person name="Wortman J."/>
            <person name="Nusbaum C."/>
            <person name="Birren B."/>
        </authorList>
    </citation>
    <scope>NUCLEOTIDE SEQUENCE</scope>
    <source>
        <strain evidence="2">25433</strain>
    </source>
</reference>
<gene>
    <name evidence="2" type="ORF">FOTG_18752</name>
</gene>
<evidence type="ECO:0000256" key="1">
    <source>
        <dbReference type="SAM" id="SignalP"/>
    </source>
</evidence>
<feature type="chain" id="PRO_5004943313" description="Secreted in xylem 9" evidence="1">
    <location>
        <begin position="34"/>
        <end position="128"/>
    </location>
</feature>
<feature type="signal peptide" evidence="1">
    <location>
        <begin position="1"/>
        <end position="33"/>
    </location>
</feature>
<proteinExistence type="predicted"/>
<dbReference type="Proteomes" id="UP000030701">
    <property type="component" value="Unassembled WGS sequence"/>
</dbReference>